<reference evidence="2" key="2">
    <citation type="submission" date="2025-08" db="UniProtKB">
        <authorList>
            <consortium name="RefSeq"/>
        </authorList>
    </citation>
    <scope>IDENTIFICATION</scope>
</reference>
<organism evidence="1 2">
    <name type="scientific">Gossypium hirsutum</name>
    <name type="common">Upland cotton</name>
    <name type="synonym">Gossypium mexicanum</name>
    <dbReference type="NCBI Taxonomy" id="3635"/>
    <lineage>
        <taxon>Eukaryota</taxon>
        <taxon>Viridiplantae</taxon>
        <taxon>Streptophyta</taxon>
        <taxon>Embryophyta</taxon>
        <taxon>Tracheophyta</taxon>
        <taxon>Spermatophyta</taxon>
        <taxon>Magnoliopsida</taxon>
        <taxon>eudicotyledons</taxon>
        <taxon>Gunneridae</taxon>
        <taxon>Pentapetalae</taxon>
        <taxon>rosids</taxon>
        <taxon>malvids</taxon>
        <taxon>Malvales</taxon>
        <taxon>Malvaceae</taxon>
        <taxon>Malvoideae</taxon>
        <taxon>Gossypium</taxon>
    </lineage>
</organism>
<dbReference type="Proteomes" id="UP000818029">
    <property type="component" value="Chromosome D06"/>
</dbReference>
<dbReference type="PANTHER" id="PTHR11439">
    <property type="entry name" value="GAG-POL-RELATED RETROTRANSPOSON"/>
    <property type="match status" value="1"/>
</dbReference>
<evidence type="ECO:0000313" key="2">
    <source>
        <dbReference type="RefSeq" id="XP_016681202.1"/>
    </source>
</evidence>
<protein>
    <submittedName>
        <fullName evidence="2">Secreted RxLR effector protein 161-like</fullName>
    </submittedName>
</protein>
<evidence type="ECO:0000313" key="1">
    <source>
        <dbReference type="Proteomes" id="UP000818029"/>
    </source>
</evidence>
<dbReference type="PANTHER" id="PTHR11439:SF463">
    <property type="entry name" value="REVERSE TRANSCRIPTASE TY1_COPIA-TYPE DOMAIN-CONTAINING PROTEIN"/>
    <property type="match status" value="1"/>
</dbReference>
<dbReference type="PaxDb" id="3635-A0A1U8ISX2"/>
<dbReference type="KEGG" id="ghi:107899981"/>
<proteinExistence type="predicted"/>
<gene>
    <name evidence="2" type="primary">LOC107899981</name>
</gene>
<dbReference type="AlphaFoldDB" id="A0A1U8ISX2"/>
<accession>A0A1U8ISX2</accession>
<keyword evidence="1" id="KW-1185">Reference proteome</keyword>
<sequence length="173" mass="19409">MNINEKLQQEDREEMADGKRFRSLVGGLIYLTRTRPDIAFLVGVISRFMQQPSTVHYGAAKRVLRYIAGILAYGVWYSKTSNFRLCGFTDSDWASSLDDRRSVSTNDFTLGSGVITWSSKKQATAARSTSEAEYIAATSAACQAIWLRRVLADLQHEQNGATKIFCDKKQQLP</sequence>
<reference evidence="1" key="1">
    <citation type="journal article" date="2020" name="Nat. Genet.">
        <title>Genomic diversifications of five Gossypium allopolyploid species and their impact on cotton improvement.</title>
        <authorList>
            <person name="Chen Z.J."/>
            <person name="Sreedasyam A."/>
            <person name="Ando A."/>
            <person name="Song Q."/>
            <person name="De Santiago L.M."/>
            <person name="Hulse-Kemp A.M."/>
            <person name="Ding M."/>
            <person name="Ye W."/>
            <person name="Kirkbride R.C."/>
            <person name="Jenkins J."/>
            <person name="Plott C."/>
            <person name="Lovell J."/>
            <person name="Lin Y.M."/>
            <person name="Vaughn R."/>
            <person name="Liu B."/>
            <person name="Simpson S."/>
            <person name="Scheffler B.E."/>
            <person name="Wen L."/>
            <person name="Saski C.A."/>
            <person name="Grover C.E."/>
            <person name="Hu G."/>
            <person name="Conover J.L."/>
            <person name="Carlson J.W."/>
            <person name="Shu S."/>
            <person name="Boston L.B."/>
            <person name="Williams M."/>
            <person name="Peterson D.G."/>
            <person name="McGee K."/>
            <person name="Jones D.C."/>
            <person name="Wendel J.F."/>
            <person name="Stelly D.M."/>
            <person name="Grimwood J."/>
            <person name="Schmutz J."/>
        </authorList>
    </citation>
    <scope>NUCLEOTIDE SEQUENCE [LARGE SCALE GENOMIC DNA]</scope>
    <source>
        <strain evidence="1">cv. TM-1</strain>
    </source>
</reference>
<dbReference type="CDD" id="cd09272">
    <property type="entry name" value="RNase_HI_RT_Ty1"/>
    <property type="match status" value="1"/>
</dbReference>
<name>A0A1U8ISX2_GOSHI</name>
<dbReference type="RefSeq" id="XP_016681202.1">
    <property type="nucleotide sequence ID" value="XM_016825713.1"/>
</dbReference>
<dbReference type="GeneID" id="107899981"/>
<dbReference type="OrthoDB" id="413760at2759"/>
<dbReference type="STRING" id="3635.A0A1U8ISX2"/>